<organism evidence="2 3">
    <name type="scientific">Anas platyrhynchos</name>
    <name type="common">Mallard</name>
    <name type="synonym">Anas boschas</name>
    <dbReference type="NCBI Taxonomy" id="8839"/>
    <lineage>
        <taxon>Eukaryota</taxon>
        <taxon>Metazoa</taxon>
        <taxon>Chordata</taxon>
        <taxon>Craniata</taxon>
        <taxon>Vertebrata</taxon>
        <taxon>Euteleostomi</taxon>
        <taxon>Archelosauria</taxon>
        <taxon>Archosauria</taxon>
        <taxon>Dinosauria</taxon>
        <taxon>Saurischia</taxon>
        <taxon>Theropoda</taxon>
        <taxon>Coelurosauria</taxon>
        <taxon>Aves</taxon>
        <taxon>Neognathae</taxon>
        <taxon>Galloanserae</taxon>
        <taxon>Anseriformes</taxon>
        <taxon>Anatidae</taxon>
        <taxon>Anatinae</taxon>
        <taxon>Anas</taxon>
    </lineage>
</organism>
<reference evidence="3" key="1">
    <citation type="journal article" date="2013" name="Nat. Genet.">
        <title>The duck genome and transcriptome provide insight into an avian influenza virus reservoir species.</title>
        <authorList>
            <person name="Huang Y."/>
            <person name="Li Y."/>
            <person name="Burt D.W."/>
            <person name="Chen H."/>
            <person name="Zhang Y."/>
            <person name="Qian W."/>
            <person name="Kim H."/>
            <person name="Gan S."/>
            <person name="Zhao Y."/>
            <person name="Li J."/>
            <person name="Yi K."/>
            <person name="Feng H."/>
            <person name="Zhu P."/>
            <person name="Li B."/>
            <person name="Liu Q."/>
            <person name="Fairley S."/>
            <person name="Magor K.E."/>
            <person name="Du Z."/>
            <person name="Hu X."/>
            <person name="Goodman L."/>
            <person name="Tafer H."/>
            <person name="Vignal A."/>
            <person name="Lee T."/>
            <person name="Kim K.W."/>
            <person name="Sheng Z."/>
            <person name="An Y."/>
            <person name="Searle S."/>
            <person name="Herrero J."/>
            <person name="Groenen M.A."/>
            <person name="Crooijmans R.P."/>
            <person name="Faraut T."/>
            <person name="Cai Q."/>
            <person name="Webster R.G."/>
            <person name="Aldridge J.R."/>
            <person name="Warren W.C."/>
            <person name="Bartschat S."/>
            <person name="Kehr S."/>
            <person name="Marz M."/>
            <person name="Stadler P.F."/>
            <person name="Smith J."/>
            <person name="Kraus R.H."/>
            <person name="Zhao Y."/>
            <person name="Ren L."/>
            <person name="Fei J."/>
            <person name="Morisson M."/>
            <person name="Kaiser P."/>
            <person name="Griffin D.K."/>
            <person name="Rao M."/>
            <person name="Pitel F."/>
            <person name="Wang J."/>
            <person name="Li N."/>
        </authorList>
    </citation>
    <scope>NUCLEOTIDE SEQUENCE [LARGE SCALE GENOMIC DNA]</scope>
</reference>
<protein>
    <submittedName>
        <fullName evidence="2">Uncharacterized protein</fullName>
    </submittedName>
</protein>
<evidence type="ECO:0000313" key="3">
    <source>
        <dbReference type="Proteomes" id="UP000296049"/>
    </source>
</evidence>
<dbReference type="EMBL" id="KB743145">
    <property type="protein sequence ID" value="EOB00955.1"/>
    <property type="molecule type" value="Genomic_DNA"/>
</dbReference>
<feature type="region of interest" description="Disordered" evidence="1">
    <location>
        <begin position="122"/>
        <end position="180"/>
    </location>
</feature>
<feature type="region of interest" description="Disordered" evidence="1">
    <location>
        <begin position="14"/>
        <end position="47"/>
    </location>
</feature>
<dbReference type="Proteomes" id="UP000296049">
    <property type="component" value="Unassembled WGS sequence"/>
</dbReference>
<evidence type="ECO:0000313" key="2">
    <source>
        <dbReference type="EMBL" id="EOB00955.1"/>
    </source>
</evidence>
<feature type="compositionally biased region" description="Gly residues" evidence="1">
    <location>
        <begin position="33"/>
        <end position="42"/>
    </location>
</feature>
<accession>R0LHA1</accession>
<name>R0LHA1_ANAPL</name>
<sequence length="180" mass="18363">MGFWERQGLIQHKVGARRGAAPELPPSKQGLQTPGGGTGTCGGDAKASPGPAQAGVFAHGARCQPCPHLCQHHAAVPGRLHNTPGVEELAAPTSASGQPQGGDRAPAPELPARLHSSIYTANSWHMSPGKGGGRGPLFGLDLGKGEKQEQRIGGGKGTAINQRAANKAGGEKPQPAAKRY</sequence>
<evidence type="ECO:0000256" key="1">
    <source>
        <dbReference type="SAM" id="MobiDB-lite"/>
    </source>
</evidence>
<feature type="region of interest" description="Disordered" evidence="1">
    <location>
        <begin position="81"/>
        <end position="109"/>
    </location>
</feature>
<proteinExistence type="predicted"/>
<dbReference type="AlphaFoldDB" id="R0LHA1"/>
<keyword evidence="3" id="KW-1185">Reference proteome</keyword>
<gene>
    <name evidence="2" type="ORF">Anapl_00488</name>
</gene>